<gene>
    <name evidence="3" type="ORF">ACFQZM_34730</name>
</gene>
<evidence type="ECO:0000256" key="1">
    <source>
        <dbReference type="SAM" id="MobiDB-lite"/>
    </source>
</evidence>
<evidence type="ECO:0000313" key="3">
    <source>
        <dbReference type="EMBL" id="MFD0689687.1"/>
    </source>
</evidence>
<keyword evidence="4" id="KW-1185">Reference proteome</keyword>
<feature type="chain" id="PRO_5047108284" description="Secreted protein" evidence="2">
    <location>
        <begin position="33"/>
        <end position="129"/>
    </location>
</feature>
<dbReference type="EMBL" id="JBHTGP010000018">
    <property type="protein sequence ID" value="MFD0689687.1"/>
    <property type="molecule type" value="Genomic_DNA"/>
</dbReference>
<organism evidence="3 4">
    <name type="scientific">Actinomadura fibrosa</name>
    <dbReference type="NCBI Taxonomy" id="111802"/>
    <lineage>
        <taxon>Bacteria</taxon>
        <taxon>Bacillati</taxon>
        <taxon>Actinomycetota</taxon>
        <taxon>Actinomycetes</taxon>
        <taxon>Streptosporangiales</taxon>
        <taxon>Thermomonosporaceae</taxon>
        <taxon>Actinomadura</taxon>
    </lineage>
</organism>
<reference evidence="4" key="1">
    <citation type="journal article" date="2019" name="Int. J. Syst. Evol. Microbiol.">
        <title>The Global Catalogue of Microorganisms (GCM) 10K type strain sequencing project: providing services to taxonomists for standard genome sequencing and annotation.</title>
        <authorList>
            <consortium name="The Broad Institute Genomics Platform"/>
            <consortium name="The Broad Institute Genome Sequencing Center for Infectious Disease"/>
            <person name="Wu L."/>
            <person name="Ma J."/>
        </authorList>
    </citation>
    <scope>NUCLEOTIDE SEQUENCE [LARGE SCALE GENOMIC DNA]</scope>
    <source>
        <strain evidence="4">JCM 9371</strain>
    </source>
</reference>
<comment type="caution">
    <text evidence="3">The sequence shown here is derived from an EMBL/GenBank/DDBJ whole genome shotgun (WGS) entry which is preliminary data.</text>
</comment>
<keyword evidence="2" id="KW-0732">Signal</keyword>
<evidence type="ECO:0000256" key="2">
    <source>
        <dbReference type="SAM" id="SignalP"/>
    </source>
</evidence>
<name>A0ABW2XTN9_9ACTN</name>
<dbReference type="RefSeq" id="WP_131756526.1">
    <property type="nucleotide sequence ID" value="NZ_CAACUY010000017.1"/>
</dbReference>
<evidence type="ECO:0008006" key="5">
    <source>
        <dbReference type="Google" id="ProtNLM"/>
    </source>
</evidence>
<sequence>MREVWLQQGPARSWPRVLFVLLALVTALTMHADVTAAVEPGGTVNVHSVSPGCGDEDDDLSGRSDPSAVRPGSAVPGRPASVRLPRTFTREFTPVLPRPALVPRATTPVAADGRAPGAGVLIALRVSRT</sequence>
<proteinExistence type="predicted"/>
<feature type="region of interest" description="Disordered" evidence="1">
    <location>
        <begin position="42"/>
        <end position="81"/>
    </location>
</feature>
<protein>
    <recommendedName>
        <fullName evidence="5">Secreted protein</fullName>
    </recommendedName>
</protein>
<dbReference type="Proteomes" id="UP001597063">
    <property type="component" value="Unassembled WGS sequence"/>
</dbReference>
<feature type="signal peptide" evidence="2">
    <location>
        <begin position="1"/>
        <end position="32"/>
    </location>
</feature>
<evidence type="ECO:0000313" key="4">
    <source>
        <dbReference type="Proteomes" id="UP001597063"/>
    </source>
</evidence>
<accession>A0ABW2XTN9</accession>